<reference evidence="1" key="1">
    <citation type="journal article" date="2022" name="Int. J. Mol. Sci.">
        <title>Draft Genome of Tanacetum Coccineum: Genomic Comparison of Closely Related Tanacetum-Family Plants.</title>
        <authorList>
            <person name="Yamashiro T."/>
            <person name="Shiraishi A."/>
            <person name="Nakayama K."/>
            <person name="Satake H."/>
        </authorList>
    </citation>
    <scope>NUCLEOTIDE SEQUENCE</scope>
</reference>
<proteinExistence type="predicted"/>
<name>A0ABQ5F2T2_9ASTR</name>
<gene>
    <name evidence="1" type="ORF">Tco_0992081</name>
</gene>
<evidence type="ECO:0000313" key="1">
    <source>
        <dbReference type="EMBL" id="GJT57027.1"/>
    </source>
</evidence>
<dbReference type="EMBL" id="BQNB010016897">
    <property type="protein sequence ID" value="GJT57027.1"/>
    <property type="molecule type" value="Genomic_DNA"/>
</dbReference>
<reference evidence="1" key="2">
    <citation type="submission" date="2022-01" db="EMBL/GenBank/DDBJ databases">
        <authorList>
            <person name="Yamashiro T."/>
            <person name="Shiraishi A."/>
            <person name="Satake H."/>
            <person name="Nakayama K."/>
        </authorList>
    </citation>
    <scope>NUCLEOTIDE SEQUENCE</scope>
</reference>
<sequence>MATQQNIIINDDPENGLTKAMMLLDRSIRQRSPTRTNNRLSISSNVVQSGVIDVQGKKNENVGTNVGNAGNHPHNVGYTENAEIKLPMLRKIQQDMKESFNKNFQEIKKVVVILHPGGLFANENEHTFMVLFREDYDSFTYKFFHKLARIENQMCSVKFHECDSKTYLTELRKQCETFLTNRNPKSLESSIINYYLKVFQEYTRHDIKSIKNMLIRYLNDIEKEIDAGAHNKEELWTKERCQRKTRKSKNNADARGNGYYH</sequence>
<accession>A0ABQ5F2T2</accession>
<comment type="caution">
    <text evidence="1">The sequence shown here is derived from an EMBL/GenBank/DDBJ whole genome shotgun (WGS) entry which is preliminary data.</text>
</comment>
<keyword evidence="2" id="KW-1185">Reference proteome</keyword>
<dbReference type="Proteomes" id="UP001151760">
    <property type="component" value="Unassembled WGS sequence"/>
</dbReference>
<organism evidence="1 2">
    <name type="scientific">Tanacetum coccineum</name>
    <dbReference type="NCBI Taxonomy" id="301880"/>
    <lineage>
        <taxon>Eukaryota</taxon>
        <taxon>Viridiplantae</taxon>
        <taxon>Streptophyta</taxon>
        <taxon>Embryophyta</taxon>
        <taxon>Tracheophyta</taxon>
        <taxon>Spermatophyta</taxon>
        <taxon>Magnoliopsida</taxon>
        <taxon>eudicotyledons</taxon>
        <taxon>Gunneridae</taxon>
        <taxon>Pentapetalae</taxon>
        <taxon>asterids</taxon>
        <taxon>campanulids</taxon>
        <taxon>Asterales</taxon>
        <taxon>Asteraceae</taxon>
        <taxon>Asteroideae</taxon>
        <taxon>Anthemideae</taxon>
        <taxon>Anthemidinae</taxon>
        <taxon>Tanacetum</taxon>
    </lineage>
</organism>
<protein>
    <submittedName>
        <fullName evidence="1">Uncharacterized protein</fullName>
    </submittedName>
</protein>
<evidence type="ECO:0000313" key="2">
    <source>
        <dbReference type="Proteomes" id="UP001151760"/>
    </source>
</evidence>